<evidence type="ECO:0000313" key="3">
    <source>
        <dbReference type="EMBL" id="MBI3540053.1"/>
    </source>
</evidence>
<proteinExistence type="predicted"/>
<dbReference type="EMBL" id="JACQAY010000235">
    <property type="protein sequence ID" value="MBI3540053.1"/>
    <property type="molecule type" value="Genomic_DNA"/>
</dbReference>
<accession>A0A9D6QMS0</accession>
<feature type="domain" description="Helix-hairpin-helix DNA-binding motif class 1" evidence="2">
    <location>
        <begin position="110"/>
        <end position="129"/>
    </location>
</feature>
<dbReference type="Gene3D" id="1.10.150.320">
    <property type="entry name" value="Photosystem II 12 kDa extrinsic protein"/>
    <property type="match status" value="1"/>
</dbReference>
<dbReference type="PANTHER" id="PTHR21180:SF32">
    <property type="entry name" value="ENDONUCLEASE_EXONUCLEASE_PHOSPHATASE FAMILY DOMAIN-CONTAINING PROTEIN 1"/>
    <property type="match status" value="1"/>
</dbReference>
<feature type="region of interest" description="Disordered" evidence="1">
    <location>
        <begin position="38"/>
        <end position="71"/>
    </location>
</feature>
<feature type="domain" description="Helix-hairpin-helix DNA-binding motif class 1" evidence="2">
    <location>
        <begin position="80"/>
        <end position="99"/>
    </location>
</feature>
<dbReference type="PANTHER" id="PTHR21180">
    <property type="entry name" value="ENDONUCLEASE/EXONUCLEASE/PHOSPHATASE FAMILY DOMAIN-CONTAINING PROTEIN 1"/>
    <property type="match status" value="1"/>
</dbReference>
<feature type="region of interest" description="Disordered" evidence="1">
    <location>
        <begin position="129"/>
        <end position="172"/>
    </location>
</feature>
<feature type="compositionally biased region" description="Basic residues" evidence="1">
    <location>
        <begin position="156"/>
        <end position="165"/>
    </location>
</feature>
<dbReference type="GO" id="GO:0015628">
    <property type="term" value="P:protein secretion by the type II secretion system"/>
    <property type="evidence" value="ECO:0007669"/>
    <property type="project" value="TreeGrafter"/>
</dbReference>
<dbReference type="SMART" id="SM00278">
    <property type="entry name" value="HhH1"/>
    <property type="match status" value="2"/>
</dbReference>
<feature type="compositionally biased region" description="Low complexity" evidence="1">
    <location>
        <begin position="39"/>
        <end position="61"/>
    </location>
</feature>
<sequence length="181" mass="19145">MDVQALTPAERRGALVVVLLLAIGAFHDLWRATHPLPPASAADPAVPAETAAADAGAPRPDSGSAPDASGRLDLNRATARDLDALPGIGPVLAGRIVAHRERYGRFTRPEDLLAVRGIGPRLFERLRPRVRATADSADTSRRSSGAPSHPGATASTRRRRGRAKRSAAAPAACRFRFSRRG</sequence>
<gene>
    <name evidence="3" type="ORF">HY076_07250</name>
</gene>
<dbReference type="InterPro" id="IPR051675">
    <property type="entry name" value="Endo/Exo/Phosphatase_dom_1"/>
</dbReference>
<dbReference type="InterPro" id="IPR010994">
    <property type="entry name" value="RuvA_2-like"/>
</dbReference>
<reference evidence="3" key="1">
    <citation type="submission" date="2020-07" db="EMBL/GenBank/DDBJ databases">
        <title>Huge and variable diversity of episymbiotic CPR bacteria and DPANN archaea in groundwater ecosystems.</title>
        <authorList>
            <person name="He C.Y."/>
            <person name="Keren R."/>
            <person name="Whittaker M."/>
            <person name="Farag I.F."/>
            <person name="Doudna J."/>
            <person name="Cate J.H.D."/>
            <person name="Banfield J.F."/>
        </authorList>
    </citation>
    <scope>NUCLEOTIDE SEQUENCE</scope>
    <source>
        <strain evidence="3">NC_groundwater_928_Pr1_S-0.2um_72_17</strain>
    </source>
</reference>
<dbReference type="GO" id="GO:0006281">
    <property type="term" value="P:DNA repair"/>
    <property type="evidence" value="ECO:0007669"/>
    <property type="project" value="InterPro"/>
</dbReference>
<dbReference type="Proteomes" id="UP000807850">
    <property type="component" value="Unassembled WGS sequence"/>
</dbReference>
<evidence type="ECO:0000259" key="2">
    <source>
        <dbReference type="SMART" id="SM00278"/>
    </source>
</evidence>
<dbReference type="Pfam" id="PF12836">
    <property type="entry name" value="HHH_3"/>
    <property type="match status" value="1"/>
</dbReference>
<name>A0A9D6QMS0_UNCEI</name>
<organism evidence="3 4">
    <name type="scientific">Eiseniibacteriota bacterium</name>
    <dbReference type="NCBI Taxonomy" id="2212470"/>
    <lineage>
        <taxon>Bacteria</taxon>
        <taxon>Candidatus Eiseniibacteriota</taxon>
    </lineage>
</organism>
<dbReference type="AlphaFoldDB" id="A0A9D6QMS0"/>
<dbReference type="SUPFAM" id="SSF47781">
    <property type="entry name" value="RuvA domain 2-like"/>
    <property type="match status" value="1"/>
</dbReference>
<comment type="caution">
    <text evidence="3">The sequence shown here is derived from an EMBL/GenBank/DDBJ whole genome shotgun (WGS) entry which is preliminary data.</text>
</comment>
<dbReference type="GO" id="GO:0003677">
    <property type="term" value="F:DNA binding"/>
    <property type="evidence" value="ECO:0007669"/>
    <property type="project" value="InterPro"/>
</dbReference>
<dbReference type="InterPro" id="IPR003583">
    <property type="entry name" value="Hlx-hairpin-Hlx_DNA-bd_motif"/>
</dbReference>
<evidence type="ECO:0000313" key="4">
    <source>
        <dbReference type="Proteomes" id="UP000807850"/>
    </source>
</evidence>
<evidence type="ECO:0000256" key="1">
    <source>
        <dbReference type="SAM" id="MobiDB-lite"/>
    </source>
</evidence>
<dbReference type="GO" id="GO:0015627">
    <property type="term" value="C:type II protein secretion system complex"/>
    <property type="evidence" value="ECO:0007669"/>
    <property type="project" value="TreeGrafter"/>
</dbReference>
<protein>
    <submittedName>
        <fullName evidence="3">Helix-hairpin-helix domain-containing protein</fullName>
    </submittedName>
</protein>